<feature type="compositionally biased region" description="Basic and acidic residues" evidence="1">
    <location>
        <begin position="42"/>
        <end position="51"/>
    </location>
</feature>
<name>A0AA37GDP9_9PEZI</name>
<accession>A0AA37GDP9</accession>
<evidence type="ECO:0000313" key="3">
    <source>
        <dbReference type="Proteomes" id="UP001055172"/>
    </source>
</evidence>
<dbReference type="Proteomes" id="UP001055172">
    <property type="component" value="Unassembled WGS sequence"/>
</dbReference>
<keyword evidence="3" id="KW-1185">Reference proteome</keyword>
<dbReference type="AlphaFoldDB" id="A0AA37GDP9"/>
<evidence type="ECO:0000313" key="2">
    <source>
        <dbReference type="EMBL" id="GJC78765.1"/>
    </source>
</evidence>
<sequence length="65" mass="7313">MSEVARMKRVAKKRGLQTLQRMNEDPVPSVAILASRGRNRNKPREMREHGQHPAPPSADLPSSLK</sequence>
<comment type="caution">
    <text evidence="2">The sequence shown here is derived from an EMBL/GenBank/DDBJ whole genome shotgun (WGS) entry which is preliminary data.</text>
</comment>
<proteinExistence type="predicted"/>
<gene>
    <name evidence="2" type="ORF">ColLi_01603</name>
</gene>
<feature type="region of interest" description="Disordered" evidence="1">
    <location>
        <begin position="1"/>
        <end position="65"/>
    </location>
</feature>
<organism evidence="2 3">
    <name type="scientific">Colletotrichum liriopes</name>
    <dbReference type="NCBI Taxonomy" id="708192"/>
    <lineage>
        <taxon>Eukaryota</taxon>
        <taxon>Fungi</taxon>
        <taxon>Dikarya</taxon>
        <taxon>Ascomycota</taxon>
        <taxon>Pezizomycotina</taxon>
        <taxon>Sordariomycetes</taxon>
        <taxon>Hypocreomycetidae</taxon>
        <taxon>Glomerellales</taxon>
        <taxon>Glomerellaceae</taxon>
        <taxon>Colletotrichum</taxon>
        <taxon>Colletotrichum spaethianum species complex</taxon>
    </lineage>
</organism>
<protein>
    <submittedName>
        <fullName evidence="2">Uncharacterized protein</fullName>
    </submittedName>
</protein>
<evidence type="ECO:0000256" key="1">
    <source>
        <dbReference type="SAM" id="MobiDB-lite"/>
    </source>
</evidence>
<dbReference type="EMBL" id="BPPX01000003">
    <property type="protein sequence ID" value="GJC78765.1"/>
    <property type="molecule type" value="Genomic_DNA"/>
</dbReference>
<reference evidence="2 3" key="1">
    <citation type="submission" date="2021-07" db="EMBL/GenBank/DDBJ databases">
        <title>Genome data of Colletotrichum spaethianum.</title>
        <authorList>
            <person name="Utami Y.D."/>
            <person name="Hiruma K."/>
        </authorList>
    </citation>
    <scope>NUCLEOTIDE SEQUENCE [LARGE SCALE GENOMIC DNA]</scope>
    <source>
        <strain evidence="2 3">MAFF 242679</strain>
    </source>
</reference>